<dbReference type="NCBIfam" id="TIGR00188">
    <property type="entry name" value="rnpA"/>
    <property type="match status" value="1"/>
</dbReference>
<evidence type="ECO:0000256" key="2">
    <source>
        <dbReference type="ARBA" id="ARBA00022722"/>
    </source>
</evidence>
<keyword evidence="3 6" id="KW-0255">Endonuclease</keyword>
<evidence type="ECO:0000256" key="5">
    <source>
        <dbReference type="ARBA" id="ARBA00022884"/>
    </source>
</evidence>
<comment type="catalytic activity">
    <reaction evidence="6">
        <text>Endonucleolytic cleavage of RNA, removing 5'-extranucleotides from tRNA precursor.</text>
        <dbReference type="EC" id="3.1.26.5"/>
    </reaction>
</comment>
<dbReference type="GO" id="GO:0000049">
    <property type="term" value="F:tRNA binding"/>
    <property type="evidence" value="ECO:0007669"/>
    <property type="project" value="UniProtKB-UniRule"/>
</dbReference>
<reference evidence="8 9" key="1">
    <citation type="submission" date="2020-07" db="EMBL/GenBank/DDBJ databases">
        <title>Genome of Haloechinothrix sp.</title>
        <authorList>
            <person name="Tang S.-K."/>
            <person name="Yang L."/>
            <person name="Zhu W.-Y."/>
        </authorList>
    </citation>
    <scope>NUCLEOTIDE SEQUENCE [LARGE SCALE GENOMIC DNA]</scope>
    <source>
        <strain evidence="8 9">YIM 98757</strain>
    </source>
</reference>
<dbReference type="GO" id="GO:0004526">
    <property type="term" value="F:ribonuclease P activity"/>
    <property type="evidence" value="ECO:0007669"/>
    <property type="project" value="UniProtKB-UniRule"/>
</dbReference>
<dbReference type="PANTHER" id="PTHR33992:SF1">
    <property type="entry name" value="RIBONUCLEASE P PROTEIN COMPONENT"/>
    <property type="match status" value="1"/>
</dbReference>
<dbReference type="RefSeq" id="WP_180890951.1">
    <property type="nucleotide sequence ID" value="NZ_JACCKD010000001.1"/>
</dbReference>
<dbReference type="PANTHER" id="PTHR33992">
    <property type="entry name" value="RIBONUCLEASE P PROTEIN COMPONENT"/>
    <property type="match status" value="1"/>
</dbReference>
<keyword evidence="5 6" id="KW-0694">RNA-binding</keyword>
<dbReference type="GO" id="GO:0001682">
    <property type="term" value="P:tRNA 5'-leader removal"/>
    <property type="evidence" value="ECO:0007669"/>
    <property type="project" value="UniProtKB-UniRule"/>
</dbReference>
<organism evidence="8 9">
    <name type="scientific">Haloechinothrix aidingensis</name>
    <dbReference type="NCBI Taxonomy" id="2752311"/>
    <lineage>
        <taxon>Bacteria</taxon>
        <taxon>Bacillati</taxon>
        <taxon>Actinomycetota</taxon>
        <taxon>Actinomycetes</taxon>
        <taxon>Pseudonocardiales</taxon>
        <taxon>Pseudonocardiaceae</taxon>
        <taxon>Haloechinothrix</taxon>
    </lineage>
</organism>
<dbReference type="Pfam" id="PF00825">
    <property type="entry name" value="Ribonuclease_P"/>
    <property type="match status" value="1"/>
</dbReference>
<keyword evidence="1 6" id="KW-0819">tRNA processing</keyword>
<dbReference type="InterPro" id="IPR020568">
    <property type="entry name" value="Ribosomal_Su5_D2-typ_SF"/>
</dbReference>
<sequence length="125" mass="13695">MLPKEARVRRSEEFRHIMRRGVKAGRRRLVVHAIPGQDMAESTPSKAGFVVSKAVGNSVVRHRVTRKLRHVTRARLGTLPPGSSLVIRALPAAASATSRELANDVDSALRRLGLTPSRRSDNDDG</sequence>
<evidence type="ECO:0000256" key="1">
    <source>
        <dbReference type="ARBA" id="ARBA00022694"/>
    </source>
</evidence>
<comment type="similarity">
    <text evidence="6">Belongs to the RnpA family.</text>
</comment>
<evidence type="ECO:0000313" key="8">
    <source>
        <dbReference type="EMBL" id="MBA0124036.1"/>
    </source>
</evidence>
<evidence type="ECO:0000313" key="9">
    <source>
        <dbReference type="Proteomes" id="UP000582974"/>
    </source>
</evidence>
<dbReference type="InterPro" id="IPR000100">
    <property type="entry name" value="RNase_P"/>
</dbReference>
<keyword evidence="9" id="KW-1185">Reference proteome</keyword>
<dbReference type="Proteomes" id="UP000582974">
    <property type="component" value="Unassembled WGS sequence"/>
</dbReference>
<keyword evidence="4 6" id="KW-0378">Hydrolase</keyword>
<comment type="function">
    <text evidence="6">RNaseP catalyzes the removal of the 5'-leader sequence from pre-tRNA to produce the mature 5'-terminus. It can also cleave other RNA substrates such as 4.5S RNA. The protein component plays an auxiliary but essential role in vivo by binding to the 5'-leader sequence and broadening the substrate specificity of the ribozyme.</text>
</comment>
<accession>A0A837ZTX9</accession>
<dbReference type="Gene3D" id="3.30.230.10">
    <property type="match status" value="1"/>
</dbReference>
<comment type="subunit">
    <text evidence="6">Consists of a catalytic RNA component (M1 or rnpB) and a protein subunit.</text>
</comment>
<dbReference type="GO" id="GO:0030677">
    <property type="term" value="C:ribonuclease P complex"/>
    <property type="evidence" value="ECO:0007669"/>
    <property type="project" value="TreeGrafter"/>
</dbReference>
<comment type="caution">
    <text evidence="8">The sequence shown here is derived from an EMBL/GenBank/DDBJ whole genome shotgun (WGS) entry which is preliminary data.</text>
</comment>
<dbReference type="InterPro" id="IPR014721">
    <property type="entry name" value="Ribsml_uS5_D2-typ_fold_subgr"/>
</dbReference>
<protein>
    <recommendedName>
        <fullName evidence="6 7">Ribonuclease P protein component</fullName>
        <shortName evidence="6">RNase P protein</shortName>
        <shortName evidence="6">RNaseP protein</shortName>
        <ecNumber evidence="6 7">3.1.26.5</ecNumber>
    </recommendedName>
    <alternativeName>
        <fullName evidence="6">Protein C5</fullName>
    </alternativeName>
</protein>
<gene>
    <name evidence="6 8" type="primary">rnpA</name>
    <name evidence="8" type="ORF">H0B56_00580</name>
</gene>
<dbReference type="EC" id="3.1.26.5" evidence="6 7"/>
<dbReference type="EMBL" id="JACCKD010000001">
    <property type="protein sequence ID" value="MBA0124036.1"/>
    <property type="molecule type" value="Genomic_DNA"/>
</dbReference>
<proteinExistence type="inferred from homology"/>
<evidence type="ECO:0000256" key="6">
    <source>
        <dbReference type="HAMAP-Rule" id="MF_00227"/>
    </source>
</evidence>
<name>A0A837ZTX9_9PSEU</name>
<dbReference type="SUPFAM" id="SSF54211">
    <property type="entry name" value="Ribosomal protein S5 domain 2-like"/>
    <property type="match status" value="1"/>
</dbReference>
<dbReference type="AlphaFoldDB" id="A0A837ZTX9"/>
<keyword evidence="2 6" id="KW-0540">Nuclease</keyword>
<evidence type="ECO:0000256" key="7">
    <source>
        <dbReference type="NCBIfam" id="TIGR00188"/>
    </source>
</evidence>
<evidence type="ECO:0000256" key="4">
    <source>
        <dbReference type="ARBA" id="ARBA00022801"/>
    </source>
</evidence>
<evidence type="ECO:0000256" key="3">
    <source>
        <dbReference type="ARBA" id="ARBA00022759"/>
    </source>
</evidence>
<dbReference type="HAMAP" id="MF_00227">
    <property type="entry name" value="RNase_P"/>
    <property type="match status" value="1"/>
</dbReference>
<dbReference type="GO" id="GO:0042781">
    <property type="term" value="F:3'-tRNA processing endoribonuclease activity"/>
    <property type="evidence" value="ECO:0007669"/>
    <property type="project" value="TreeGrafter"/>
</dbReference>